<reference evidence="7 8" key="1">
    <citation type="submission" date="2017-01" db="EMBL/GenBank/DDBJ databases">
        <authorList>
            <person name="Mah S.A."/>
            <person name="Swanson W.J."/>
            <person name="Moy G.W."/>
            <person name="Vacquier V.D."/>
        </authorList>
    </citation>
    <scope>NUCLEOTIDE SEQUENCE [LARGE SCALE GENOMIC DNA]</scope>
    <source>
        <strain evidence="7 8">DSM 26375</strain>
    </source>
</reference>
<dbReference type="InterPro" id="IPR028082">
    <property type="entry name" value="Peripla_BP_I"/>
</dbReference>
<accession>A0A1N7PBQ5</accession>
<evidence type="ECO:0000259" key="6">
    <source>
        <dbReference type="Pfam" id="PF13458"/>
    </source>
</evidence>
<dbReference type="STRING" id="1086013.SAMN05421774_105120"/>
<dbReference type="Gene3D" id="3.40.50.2300">
    <property type="match status" value="2"/>
</dbReference>
<organism evidence="7 8">
    <name type="scientific">Gemmobacter megaterium</name>
    <dbReference type="NCBI Taxonomy" id="1086013"/>
    <lineage>
        <taxon>Bacteria</taxon>
        <taxon>Pseudomonadati</taxon>
        <taxon>Pseudomonadota</taxon>
        <taxon>Alphaproteobacteria</taxon>
        <taxon>Rhodobacterales</taxon>
        <taxon>Paracoccaceae</taxon>
        <taxon>Gemmobacter</taxon>
    </lineage>
</organism>
<dbReference type="OrthoDB" id="9783240at2"/>
<evidence type="ECO:0000256" key="2">
    <source>
        <dbReference type="ARBA" id="ARBA00022448"/>
    </source>
</evidence>
<dbReference type="RefSeq" id="WP_076531954.1">
    <property type="nucleotide sequence ID" value="NZ_BMEH01000005.1"/>
</dbReference>
<dbReference type="InterPro" id="IPR000709">
    <property type="entry name" value="Leu_Ile_Val-bd"/>
</dbReference>
<name>A0A1N7PBQ5_9RHOB</name>
<dbReference type="AlphaFoldDB" id="A0A1N7PBQ5"/>
<gene>
    <name evidence="7" type="ORF">SAMN05421774_105120</name>
</gene>
<feature type="signal peptide" evidence="5">
    <location>
        <begin position="1"/>
        <end position="26"/>
    </location>
</feature>
<evidence type="ECO:0000256" key="5">
    <source>
        <dbReference type="SAM" id="SignalP"/>
    </source>
</evidence>
<keyword evidence="8" id="KW-1185">Reference proteome</keyword>
<dbReference type="PRINTS" id="PR00337">
    <property type="entry name" value="LEUILEVALBP"/>
</dbReference>
<evidence type="ECO:0000313" key="8">
    <source>
        <dbReference type="Proteomes" id="UP000186141"/>
    </source>
</evidence>
<dbReference type="CDD" id="cd06330">
    <property type="entry name" value="PBP1_As_SBP-like"/>
    <property type="match status" value="1"/>
</dbReference>
<feature type="chain" id="PRO_5013066068" evidence="5">
    <location>
        <begin position="27"/>
        <end position="432"/>
    </location>
</feature>
<dbReference type="PANTHER" id="PTHR30483">
    <property type="entry name" value="LEUCINE-SPECIFIC-BINDING PROTEIN"/>
    <property type="match status" value="1"/>
</dbReference>
<evidence type="ECO:0000256" key="3">
    <source>
        <dbReference type="ARBA" id="ARBA00022729"/>
    </source>
</evidence>
<dbReference type="InterPro" id="IPR051010">
    <property type="entry name" value="BCAA_transport"/>
</dbReference>
<evidence type="ECO:0000313" key="7">
    <source>
        <dbReference type="EMBL" id="SIT07946.1"/>
    </source>
</evidence>
<dbReference type="Proteomes" id="UP000186141">
    <property type="component" value="Unassembled WGS sequence"/>
</dbReference>
<comment type="similarity">
    <text evidence="1">Belongs to the leucine-binding protein family.</text>
</comment>
<dbReference type="EMBL" id="FTOT01000005">
    <property type="protein sequence ID" value="SIT07946.1"/>
    <property type="molecule type" value="Genomic_DNA"/>
</dbReference>
<sequence>MKMVRIFRSVLGAGALAGLAAGAALADKPADLKIGITTYSSGPASVFGVPARQGAEMMAEALNARGGILGVPVSLYFIDEGAGMETLRTEYRRLVDDVNVDVMFASISSGVCNNIAPFAEDLEILNFMWDCGTQRIFEEDDYDWVYRTQANATPEILATFLYLLKQKPDFKTIAVVNQDYAWGRESWAIFKTALETLKPDVEVVAELFPAFGAPDFSTEISRLQGLKPDVILSTSWGGDLDTFVRQANQRGLFEDSLFVLPLAESSLERLGADLPEGVIVGGRGDHYFMHPEYKDDADFKGFMEAFKAKNGTWPIYPVFHMSQAFAALEAAYVRAAETTGSDFPEREDVRAAMDGLEFKGLGRPVKIREDNQGLESQMLGVTRSSPDHPFKVIGDIVIFDPEPITAPVGQETLSWIKTLDAGFLAIEGKSFD</sequence>
<protein>
    <submittedName>
        <fullName evidence="7">Amino acid/amide ABC transporter substrate-binding protein, HAAT family</fullName>
    </submittedName>
</protein>
<dbReference type="Pfam" id="PF13458">
    <property type="entry name" value="Peripla_BP_6"/>
    <property type="match status" value="1"/>
</dbReference>
<proteinExistence type="inferred from homology"/>
<dbReference type="InterPro" id="IPR028081">
    <property type="entry name" value="Leu-bd"/>
</dbReference>
<keyword evidence="3 5" id="KW-0732">Signal</keyword>
<evidence type="ECO:0000256" key="4">
    <source>
        <dbReference type="ARBA" id="ARBA00022970"/>
    </source>
</evidence>
<dbReference type="GO" id="GO:0006865">
    <property type="term" value="P:amino acid transport"/>
    <property type="evidence" value="ECO:0007669"/>
    <property type="project" value="UniProtKB-KW"/>
</dbReference>
<dbReference type="PANTHER" id="PTHR30483:SF37">
    <property type="entry name" value="ABC TRANSPORTER SUBSTRATE-BINDING PROTEIN"/>
    <property type="match status" value="1"/>
</dbReference>
<evidence type="ECO:0000256" key="1">
    <source>
        <dbReference type="ARBA" id="ARBA00010062"/>
    </source>
</evidence>
<keyword evidence="2" id="KW-0813">Transport</keyword>
<feature type="domain" description="Leucine-binding protein" evidence="6">
    <location>
        <begin position="32"/>
        <end position="378"/>
    </location>
</feature>
<keyword evidence="4" id="KW-0029">Amino-acid transport</keyword>
<dbReference type="SUPFAM" id="SSF53822">
    <property type="entry name" value="Periplasmic binding protein-like I"/>
    <property type="match status" value="1"/>
</dbReference>